<evidence type="ECO:0000313" key="3">
    <source>
        <dbReference type="Proteomes" id="UP000271554"/>
    </source>
</evidence>
<keyword evidence="3" id="KW-1185">Reference proteome</keyword>
<reference evidence="2 3" key="1">
    <citation type="submission" date="2018-10" db="EMBL/GenBank/DDBJ databases">
        <title>Relationship between Morphology and Antimicrobial Activity in Streptomyces.</title>
        <authorList>
            <person name="Kang H.J."/>
            <person name="Kim S.B."/>
        </authorList>
    </citation>
    <scope>NUCLEOTIDE SEQUENCE [LARGE SCALE GENOMIC DNA]</scope>
    <source>
        <strain evidence="2 3">BH38</strain>
    </source>
</reference>
<proteinExistence type="predicted"/>
<dbReference type="RefSeq" id="WP_120719674.1">
    <property type="nucleotide sequence ID" value="NZ_CP032698.1"/>
</dbReference>
<name>A0A387H736_9ACTN</name>
<accession>A0A387H736</accession>
<feature type="region of interest" description="Disordered" evidence="1">
    <location>
        <begin position="391"/>
        <end position="412"/>
    </location>
</feature>
<protein>
    <recommendedName>
        <fullName evidence="4">PD-(D/E)XK nuclease superfamily protein</fullName>
    </recommendedName>
</protein>
<dbReference type="OrthoDB" id="2079517at2"/>
<evidence type="ECO:0008006" key="4">
    <source>
        <dbReference type="Google" id="ProtNLM"/>
    </source>
</evidence>
<organism evidence="2 3">
    <name type="scientific">Streptomyces hundungensis</name>
    <dbReference type="NCBI Taxonomy" id="1077946"/>
    <lineage>
        <taxon>Bacteria</taxon>
        <taxon>Bacillati</taxon>
        <taxon>Actinomycetota</taxon>
        <taxon>Actinomycetes</taxon>
        <taxon>Kitasatosporales</taxon>
        <taxon>Streptomycetaceae</taxon>
        <taxon>Streptomyces</taxon>
    </lineage>
</organism>
<sequence length="412" mass="44843">MNTSVLAHLAARFKVPHPETLLTEALHFVLTRHPAAREAVIALLATDSVPDDVRDWIKFTSEASGTEPSGRVDIAGRVGSRTWLSIEGKLGAPLTPHQPVEYVRALEKGGSILFVCPAPRIPRLLAELAARTTRAGQSSPGEEWRAGRAGDMWLTLAEGRRMGVTSWRYLLTELGDAVPEFDGPMTSDLHQLEGLVAKFEDELLDWTTEELTSGGLGATFAKALHTTRVLSRIVAEELGTAHAPHWHTPSKNAVLPSLELWDWYGQRFRAAGSGFAVCLEPTTYWGLEGCRSPLRVGFEVAEARLPLDRLYQVYLHMHALSDGCFHELSHPPTNAVDPAPRSDGWWLLPFPLRPGLAGEEAVDEMRATARTLLTPLLSAVQVPPLVGTAKAPIPASSTPGDTPSEPLPPPSY</sequence>
<evidence type="ECO:0000256" key="1">
    <source>
        <dbReference type="SAM" id="MobiDB-lite"/>
    </source>
</evidence>
<dbReference type="KEGG" id="shun:DWB77_00508"/>
<gene>
    <name evidence="2" type="ORF">DWB77_00508</name>
</gene>
<dbReference type="AlphaFoldDB" id="A0A387H736"/>
<dbReference type="EMBL" id="CP032698">
    <property type="protein sequence ID" value="AYG78401.1"/>
    <property type="molecule type" value="Genomic_DNA"/>
</dbReference>
<dbReference type="Proteomes" id="UP000271554">
    <property type="component" value="Chromosome"/>
</dbReference>
<evidence type="ECO:0000313" key="2">
    <source>
        <dbReference type="EMBL" id="AYG78401.1"/>
    </source>
</evidence>